<feature type="chain" id="PRO_5001831110" evidence="1">
    <location>
        <begin position="19"/>
        <end position="135"/>
    </location>
</feature>
<proteinExistence type="predicted"/>
<dbReference type="OMA" id="AVHEKME"/>
<name>A0A087UYK7_STEMI</name>
<protein>
    <submittedName>
        <fullName evidence="2">Uncharacterized protein</fullName>
    </submittedName>
</protein>
<feature type="signal peptide" evidence="1">
    <location>
        <begin position="1"/>
        <end position="18"/>
    </location>
</feature>
<dbReference type="AlphaFoldDB" id="A0A087UYK7"/>
<evidence type="ECO:0000256" key="1">
    <source>
        <dbReference type="SAM" id="SignalP"/>
    </source>
</evidence>
<sequence length="135" mass="14922">MKLLLFSGLFLLVSCTAAKNSFSRGIGNGGRGNLGGFGRPRGPPPPMFPKCKEFEQAVHEKMEEKRMNGEIGPYMCRSGNMEECRFNDLLKSRQEVTVEPTEECLDQVNQYMKGTLVSTESTSTNDYGDSDAALL</sequence>
<keyword evidence="1" id="KW-0732">Signal</keyword>
<keyword evidence="3" id="KW-1185">Reference proteome</keyword>
<feature type="non-terminal residue" evidence="2">
    <location>
        <position position="135"/>
    </location>
</feature>
<dbReference type="EMBL" id="KK122301">
    <property type="protein sequence ID" value="KFM82446.1"/>
    <property type="molecule type" value="Genomic_DNA"/>
</dbReference>
<dbReference type="OrthoDB" id="6423955at2759"/>
<organism evidence="2 3">
    <name type="scientific">Stegodyphus mimosarum</name>
    <name type="common">African social velvet spider</name>
    <dbReference type="NCBI Taxonomy" id="407821"/>
    <lineage>
        <taxon>Eukaryota</taxon>
        <taxon>Metazoa</taxon>
        <taxon>Ecdysozoa</taxon>
        <taxon>Arthropoda</taxon>
        <taxon>Chelicerata</taxon>
        <taxon>Arachnida</taxon>
        <taxon>Araneae</taxon>
        <taxon>Araneomorphae</taxon>
        <taxon>Entelegynae</taxon>
        <taxon>Eresoidea</taxon>
        <taxon>Eresidae</taxon>
        <taxon>Stegodyphus</taxon>
    </lineage>
</organism>
<evidence type="ECO:0000313" key="2">
    <source>
        <dbReference type="EMBL" id="KFM82446.1"/>
    </source>
</evidence>
<evidence type="ECO:0000313" key="3">
    <source>
        <dbReference type="Proteomes" id="UP000054359"/>
    </source>
</evidence>
<reference evidence="2 3" key="1">
    <citation type="submission" date="2013-11" db="EMBL/GenBank/DDBJ databases">
        <title>Genome sequencing of Stegodyphus mimosarum.</title>
        <authorList>
            <person name="Bechsgaard J."/>
        </authorList>
    </citation>
    <scope>NUCLEOTIDE SEQUENCE [LARGE SCALE GENOMIC DNA]</scope>
</reference>
<gene>
    <name evidence="2" type="ORF">X975_05677</name>
</gene>
<dbReference type="Proteomes" id="UP000054359">
    <property type="component" value="Unassembled WGS sequence"/>
</dbReference>
<accession>A0A087UYK7</accession>
<dbReference type="PROSITE" id="PS51257">
    <property type="entry name" value="PROKAR_LIPOPROTEIN"/>
    <property type="match status" value="1"/>
</dbReference>